<name>A0A4V2UWW0_9GAMM</name>
<dbReference type="Gene3D" id="1.10.260.40">
    <property type="entry name" value="lambda repressor-like DNA-binding domains"/>
    <property type="match status" value="1"/>
</dbReference>
<organism evidence="3 4">
    <name type="scientific">Pseudofulvimonas gallinarii</name>
    <dbReference type="NCBI Taxonomy" id="634155"/>
    <lineage>
        <taxon>Bacteria</taxon>
        <taxon>Pseudomonadati</taxon>
        <taxon>Pseudomonadota</taxon>
        <taxon>Gammaproteobacteria</taxon>
        <taxon>Lysobacterales</taxon>
        <taxon>Rhodanobacteraceae</taxon>
        <taxon>Pseudofulvimonas</taxon>
    </lineage>
</organism>
<evidence type="ECO:0000259" key="2">
    <source>
        <dbReference type="Pfam" id="PF13464"/>
    </source>
</evidence>
<dbReference type="Pfam" id="PF13464">
    <property type="entry name" value="RodZ_C"/>
    <property type="match status" value="1"/>
</dbReference>
<gene>
    <name evidence="3" type="ORF">EDC25_10173</name>
</gene>
<feature type="transmembrane region" description="Helical" evidence="1">
    <location>
        <begin position="97"/>
        <end position="119"/>
    </location>
</feature>
<keyword evidence="1" id="KW-1133">Transmembrane helix</keyword>
<keyword evidence="4" id="KW-1185">Reference proteome</keyword>
<accession>A0A4V2UWW0</accession>
<evidence type="ECO:0000313" key="3">
    <source>
        <dbReference type="EMBL" id="TCT01218.1"/>
    </source>
</evidence>
<feature type="domain" description="Cytoskeleton protein RodZ-like C-terminal" evidence="2">
    <location>
        <begin position="212"/>
        <end position="282"/>
    </location>
</feature>
<dbReference type="InterPro" id="IPR050400">
    <property type="entry name" value="Bact_Cytoskel_RodZ"/>
</dbReference>
<comment type="caution">
    <text evidence="3">The sequence shown here is derived from an EMBL/GenBank/DDBJ whole genome shotgun (WGS) entry which is preliminary data.</text>
</comment>
<dbReference type="EMBL" id="SMAF01000001">
    <property type="protein sequence ID" value="TCT01218.1"/>
    <property type="molecule type" value="Genomic_DNA"/>
</dbReference>
<dbReference type="Proteomes" id="UP000294599">
    <property type="component" value="Unassembled WGS sequence"/>
</dbReference>
<keyword evidence="1" id="KW-0472">Membrane</keyword>
<dbReference type="AlphaFoldDB" id="A0A4V2UWW0"/>
<proteinExistence type="predicted"/>
<sequence>MEFAGKLRDARLARGWSIEEVGVQLRLPARVIAQVEEGDLEGLGAPIYRRGYLRSFGRLVGLPEDEIEQALQQEQAPAPALVATGVRPRSEYVIERYVRPATYIALTALIALPVVWWAASGKLGEGLAGNRFDLQPPLAGEGGALVALPQRPAPASMATEQTEVLRASLIAVPPMANVGPTLPVATPEASTPADDGADGVDNIVGSGRFEAVLELDDKSWVEVSASGRRVHQALRTPGRWVYRSEQPLQFTIGNSRHARLTTNGTAVDLSAHRSPNDVVRVEVFGGEG</sequence>
<dbReference type="PANTHER" id="PTHR34475">
    <property type="match status" value="1"/>
</dbReference>
<evidence type="ECO:0000313" key="4">
    <source>
        <dbReference type="Proteomes" id="UP000294599"/>
    </source>
</evidence>
<keyword evidence="1" id="KW-0812">Transmembrane</keyword>
<dbReference type="GO" id="GO:0003677">
    <property type="term" value="F:DNA binding"/>
    <property type="evidence" value="ECO:0007669"/>
    <property type="project" value="InterPro"/>
</dbReference>
<evidence type="ECO:0000256" key="1">
    <source>
        <dbReference type="SAM" id="Phobius"/>
    </source>
</evidence>
<dbReference type="InterPro" id="IPR010982">
    <property type="entry name" value="Lambda_DNA-bd_dom_sf"/>
</dbReference>
<dbReference type="PANTHER" id="PTHR34475:SF1">
    <property type="entry name" value="CYTOSKELETON PROTEIN RODZ"/>
    <property type="match status" value="1"/>
</dbReference>
<reference evidence="3 4" key="1">
    <citation type="submission" date="2019-03" db="EMBL/GenBank/DDBJ databases">
        <title>Genomic Encyclopedia of Type Strains, Phase IV (KMG-IV): sequencing the most valuable type-strain genomes for metagenomic binning, comparative biology and taxonomic classification.</title>
        <authorList>
            <person name="Goeker M."/>
        </authorList>
    </citation>
    <scope>NUCLEOTIDE SEQUENCE [LARGE SCALE GENOMIC DNA]</scope>
    <source>
        <strain evidence="3 4">DSM 21944</strain>
    </source>
</reference>
<dbReference type="RefSeq" id="WP_164484007.1">
    <property type="nucleotide sequence ID" value="NZ_JBHLWF010000005.1"/>
</dbReference>
<dbReference type="Pfam" id="PF13413">
    <property type="entry name" value="HTH_25"/>
    <property type="match status" value="1"/>
</dbReference>
<dbReference type="InterPro" id="IPR025194">
    <property type="entry name" value="RodZ-like_C"/>
</dbReference>
<protein>
    <submittedName>
        <fullName evidence="3">Cytoskeleton protein RodZ</fullName>
    </submittedName>
</protein>